<comment type="caution">
    <text evidence="1">The sequence shown here is derived from an EMBL/GenBank/DDBJ whole genome shotgun (WGS) entry which is preliminary data.</text>
</comment>
<dbReference type="EMBL" id="JACHIO010000011">
    <property type="protein sequence ID" value="MBB5064573.1"/>
    <property type="molecule type" value="Genomic_DNA"/>
</dbReference>
<evidence type="ECO:0000313" key="2">
    <source>
        <dbReference type="Proteomes" id="UP000584867"/>
    </source>
</evidence>
<accession>A0A7W7ZRR1</accession>
<reference evidence="1 2" key="1">
    <citation type="submission" date="2020-08" db="EMBL/GenBank/DDBJ databases">
        <title>Genomic Encyclopedia of Type Strains, Phase IV (KMG-V): Genome sequencing to study the core and pangenomes of soil and plant-associated prokaryotes.</title>
        <authorList>
            <person name="Whitman W."/>
        </authorList>
    </citation>
    <scope>NUCLEOTIDE SEQUENCE [LARGE SCALE GENOMIC DNA]</scope>
    <source>
        <strain evidence="1 2">X5P3</strain>
    </source>
</reference>
<protein>
    <submittedName>
        <fullName evidence="1">Uncharacterized protein</fullName>
    </submittedName>
</protein>
<dbReference type="Proteomes" id="UP000584867">
    <property type="component" value="Unassembled WGS sequence"/>
</dbReference>
<sequence>MSVSSEGVEGFRPGSLRLLTLKDKELSSPPRPMCIQKRLWIHIEKQVSALWLCSKNGKS</sequence>
<organism evidence="1 2">
    <name type="scientific">Granulicella mallensis</name>
    <dbReference type="NCBI Taxonomy" id="940614"/>
    <lineage>
        <taxon>Bacteria</taxon>
        <taxon>Pseudomonadati</taxon>
        <taxon>Acidobacteriota</taxon>
        <taxon>Terriglobia</taxon>
        <taxon>Terriglobales</taxon>
        <taxon>Acidobacteriaceae</taxon>
        <taxon>Granulicella</taxon>
    </lineage>
</organism>
<dbReference type="AlphaFoldDB" id="A0A7W7ZRR1"/>
<proteinExistence type="predicted"/>
<evidence type="ECO:0000313" key="1">
    <source>
        <dbReference type="EMBL" id="MBB5064573.1"/>
    </source>
</evidence>
<gene>
    <name evidence="1" type="ORF">HDF15_002931</name>
</gene>
<name>A0A7W7ZRR1_9BACT</name>